<sequence length="73" mass="7888">MPAMGTVPTGPAGNIICTAPPETSVGDNPALRLRTSRQYQAGYDPCVTKDTAAEDSRRPRDGERHLANDRLHI</sequence>
<reference evidence="2 3" key="1">
    <citation type="submission" date="2018-04" db="EMBL/GenBank/DDBJ databases">
        <title>The genome of golden apple snail Pomacea canaliculata provides insight into stress tolerance and invasive adaptation.</title>
        <authorList>
            <person name="Liu C."/>
            <person name="Liu B."/>
            <person name="Ren Y."/>
            <person name="Zhang Y."/>
            <person name="Wang H."/>
            <person name="Li S."/>
            <person name="Jiang F."/>
            <person name="Yin L."/>
            <person name="Zhang G."/>
            <person name="Qian W."/>
            <person name="Fan W."/>
        </authorList>
    </citation>
    <scope>NUCLEOTIDE SEQUENCE [LARGE SCALE GENOMIC DNA]</scope>
    <source>
        <strain evidence="2">SZHN2017</strain>
        <tissue evidence="2">Muscle</tissue>
    </source>
</reference>
<keyword evidence="3" id="KW-1185">Reference proteome</keyword>
<evidence type="ECO:0000313" key="2">
    <source>
        <dbReference type="EMBL" id="PVD36190.1"/>
    </source>
</evidence>
<feature type="region of interest" description="Disordered" evidence="1">
    <location>
        <begin position="42"/>
        <end position="73"/>
    </location>
</feature>
<evidence type="ECO:0000256" key="1">
    <source>
        <dbReference type="SAM" id="MobiDB-lite"/>
    </source>
</evidence>
<dbReference type="EMBL" id="PZQS01000002">
    <property type="protein sequence ID" value="PVD36190.1"/>
    <property type="molecule type" value="Genomic_DNA"/>
</dbReference>
<comment type="caution">
    <text evidence="2">The sequence shown here is derived from an EMBL/GenBank/DDBJ whole genome shotgun (WGS) entry which is preliminary data.</text>
</comment>
<name>A0A2T7PS19_POMCA</name>
<dbReference type="AlphaFoldDB" id="A0A2T7PS19"/>
<accession>A0A2T7PS19</accession>
<protein>
    <submittedName>
        <fullName evidence="2">Uncharacterized protein</fullName>
    </submittedName>
</protein>
<organism evidence="2 3">
    <name type="scientific">Pomacea canaliculata</name>
    <name type="common">Golden apple snail</name>
    <dbReference type="NCBI Taxonomy" id="400727"/>
    <lineage>
        <taxon>Eukaryota</taxon>
        <taxon>Metazoa</taxon>
        <taxon>Spiralia</taxon>
        <taxon>Lophotrochozoa</taxon>
        <taxon>Mollusca</taxon>
        <taxon>Gastropoda</taxon>
        <taxon>Caenogastropoda</taxon>
        <taxon>Architaenioglossa</taxon>
        <taxon>Ampullarioidea</taxon>
        <taxon>Ampullariidae</taxon>
        <taxon>Pomacea</taxon>
    </lineage>
</organism>
<dbReference type="Proteomes" id="UP000245119">
    <property type="component" value="Linkage Group LG2"/>
</dbReference>
<feature type="region of interest" description="Disordered" evidence="1">
    <location>
        <begin position="1"/>
        <end position="29"/>
    </location>
</feature>
<evidence type="ECO:0000313" key="3">
    <source>
        <dbReference type="Proteomes" id="UP000245119"/>
    </source>
</evidence>
<gene>
    <name evidence="2" type="ORF">C0Q70_03165</name>
</gene>
<proteinExistence type="predicted"/>
<feature type="compositionally biased region" description="Basic and acidic residues" evidence="1">
    <location>
        <begin position="51"/>
        <end position="73"/>
    </location>
</feature>